<dbReference type="EMBL" id="KV875095">
    <property type="protein sequence ID" value="OIW31925.1"/>
    <property type="molecule type" value="Genomic_DNA"/>
</dbReference>
<evidence type="ECO:0000313" key="3">
    <source>
        <dbReference type="Proteomes" id="UP000182658"/>
    </source>
</evidence>
<sequence length="208" mass="22656">MDRLGFLLPSSCPPGHSQPQARDHRWSCSSSGADHLPRTAGYLEIKDAPVPKAGSKHPNCWLWMQPRLMRAIAYCGTGTCGHGFRAAIARAWQRPQSLACRSPELGAEERRVMSTVHGTPNQANLPPRNCRPTTRTRSMKKSCSKTPVTADHASREPSCRVSKLAARTATTAAPSYLCVVWVCDCVGLARRGSLIKSAGSYVPLYLSL</sequence>
<dbReference type="InParanoid" id="A0A1J7IX87"/>
<feature type="region of interest" description="Disordered" evidence="1">
    <location>
        <begin position="8"/>
        <end position="30"/>
    </location>
</feature>
<name>A0A1J7IX87_9PEZI</name>
<organism evidence="2 3">
    <name type="scientific">Coniochaeta ligniaria NRRL 30616</name>
    <dbReference type="NCBI Taxonomy" id="1408157"/>
    <lineage>
        <taxon>Eukaryota</taxon>
        <taxon>Fungi</taxon>
        <taxon>Dikarya</taxon>
        <taxon>Ascomycota</taxon>
        <taxon>Pezizomycotina</taxon>
        <taxon>Sordariomycetes</taxon>
        <taxon>Sordariomycetidae</taxon>
        <taxon>Coniochaetales</taxon>
        <taxon>Coniochaetaceae</taxon>
        <taxon>Coniochaeta</taxon>
    </lineage>
</organism>
<gene>
    <name evidence="2" type="ORF">CONLIGDRAFT_245722</name>
</gene>
<proteinExistence type="predicted"/>
<dbReference type="Proteomes" id="UP000182658">
    <property type="component" value="Unassembled WGS sequence"/>
</dbReference>
<evidence type="ECO:0000256" key="1">
    <source>
        <dbReference type="SAM" id="MobiDB-lite"/>
    </source>
</evidence>
<evidence type="ECO:0000313" key="2">
    <source>
        <dbReference type="EMBL" id="OIW31925.1"/>
    </source>
</evidence>
<feature type="region of interest" description="Disordered" evidence="1">
    <location>
        <begin position="131"/>
        <end position="151"/>
    </location>
</feature>
<protein>
    <submittedName>
        <fullName evidence="2">Uncharacterized protein</fullName>
    </submittedName>
</protein>
<reference evidence="2 3" key="1">
    <citation type="submission" date="2016-10" db="EMBL/GenBank/DDBJ databases">
        <title>Draft genome sequence of Coniochaeta ligniaria NRRL30616, a lignocellulolytic fungus for bioabatement of inhibitors in plant biomass hydrolysates.</title>
        <authorList>
            <consortium name="DOE Joint Genome Institute"/>
            <person name="Jimenez D.J."/>
            <person name="Hector R.E."/>
            <person name="Riley R."/>
            <person name="Sun H."/>
            <person name="Grigoriev I.V."/>
            <person name="Van Elsas J.D."/>
            <person name="Nichols N.N."/>
        </authorList>
    </citation>
    <scope>NUCLEOTIDE SEQUENCE [LARGE SCALE GENOMIC DNA]</scope>
    <source>
        <strain evidence="2 3">NRRL 30616</strain>
    </source>
</reference>
<accession>A0A1J7IX87</accession>
<keyword evidence="3" id="KW-1185">Reference proteome</keyword>
<dbReference type="AlphaFoldDB" id="A0A1J7IX87"/>